<dbReference type="PANTHER" id="PTHR32432:SF4">
    <property type="entry name" value="CELL DIVISION PROTEIN FTSA"/>
    <property type="match status" value="1"/>
</dbReference>
<dbReference type="PANTHER" id="PTHR32432">
    <property type="entry name" value="CELL DIVISION PROTEIN FTSA-RELATED"/>
    <property type="match status" value="1"/>
</dbReference>
<evidence type="ECO:0000313" key="2">
    <source>
        <dbReference type="Proteomes" id="UP000178385"/>
    </source>
</evidence>
<dbReference type="SUPFAM" id="SSF53067">
    <property type="entry name" value="Actin-like ATPase domain"/>
    <property type="match status" value="1"/>
</dbReference>
<keyword evidence="1" id="KW-0131">Cell cycle</keyword>
<protein>
    <submittedName>
        <fullName evidence="1">Cell division protein FtsA</fullName>
    </submittedName>
</protein>
<dbReference type="InterPro" id="IPR020823">
    <property type="entry name" value="Cell_div_FtsA"/>
</dbReference>
<name>A0A1G1Y3S7_9BACT</name>
<dbReference type="EMBL" id="MHIG01000018">
    <property type="protein sequence ID" value="OGY46989.1"/>
    <property type="molecule type" value="Genomic_DNA"/>
</dbReference>
<dbReference type="GO" id="GO:0009898">
    <property type="term" value="C:cytoplasmic side of plasma membrane"/>
    <property type="evidence" value="ECO:0007669"/>
    <property type="project" value="TreeGrafter"/>
</dbReference>
<gene>
    <name evidence="1" type="ORF">A2840_01935</name>
</gene>
<dbReference type="Pfam" id="PF14450">
    <property type="entry name" value="FtsA"/>
    <property type="match status" value="1"/>
</dbReference>
<dbReference type="InterPro" id="IPR043129">
    <property type="entry name" value="ATPase_NBD"/>
</dbReference>
<dbReference type="GO" id="GO:0032153">
    <property type="term" value="C:cell division site"/>
    <property type="evidence" value="ECO:0007669"/>
    <property type="project" value="TreeGrafter"/>
</dbReference>
<feature type="non-terminal residue" evidence="1">
    <location>
        <position position="1"/>
    </location>
</feature>
<dbReference type="Proteomes" id="UP000178385">
    <property type="component" value="Unassembled WGS sequence"/>
</dbReference>
<keyword evidence="1" id="KW-0132">Cell division</keyword>
<dbReference type="NCBIfam" id="TIGR01174">
    <property type="entry name" value="ftsA"/>
    <property type="match status" value="1"/>
</dbReference>
<comment type="caution">
    <text evidence="1">The sequence shown here is derived from an EMBL/GenBank/DDBJ whole genome shotgun (WGS) entry which is preliminary data.</text>
</comment>
<dbReference type="AlphaFoldDB" id="A0A1G1Y3S7"/>
<organism evidence="1 2">
    <name type="scientific">Candidatus Buchananbacteria bacterium RIFCSPHIGHO2_01_FULL_47_11b</name>
    <dbReference type="NCBI Taxonomy" id="1797537"/>
    <lineage>
        <taxon>Bacteria</taxon>
        <taxon>Candidatus Buchananiibacteriota</taxon>
    </lineage>
</organism>
<evidence type="ECO:0000313" key="1">
    <source>
        <dbReference type="EMBL" id="OGY46989.1"/>
    </source>
</evidence>
<accession>A0A1G1Y3S7</accession>
<dbReference type="GO" id="GO:0051301">
    <property type="term" value="P:cell division"/>
    <property type="evidence" value="ECO:0007669"/>
    <property type="project" value="UniProtKB-KW"/>
</dbReference>
<proteinExistence type="predicted"/>
<reference evidence="1 2" key="1">
    <citation type="journal article" date="2016" name="Nat. Commun.">
        <title>Thousands of microbial genomes shed light on interconnected biogeochemical processes in an aquifer system.</title>
        <authorList>
            <person name="Anantharaman K."/>
            <person name="Brown C.T."/>
            <person name="Hug L.A."/>
            <person name="Sharon I."/>
            <person name="Castelle C.J."/>
            <person name="Probst A.J."/>
            <person name="Thomas B.C."/>
            <person name="Singh A."/>
            <person name="Wilkins M.J."/>
            <person name="Karaoz U."/>
            <person name="Brodie E.L."/>
            <person name="Williams K.H."/>
            <person name="Hubbard S.S."/>
            <person name="Banfield J.F."/>
        </authorList>
    </citation>
    <scope>NUCLEOTIDE SEQUENCE [LARGE SCALE GENOMIC DNA]</scope>
</reference>
<dbReference type="Gene3D" id="3.30.420.40">
    <property type="match status" value="1"/>
</dbReference>
<sequence length="253" mass="27027">SSQIKNLTKAVYRPRIDIQDLVLSILATAEAVASSRQKELGVVVINIGGATTSLVVLEEGDVLHTAVIPIGSDHITSDIAIGLRVSIDAAEKIKLSYGSALSLKVSKRDEIDLNEFEGEESNLISKRYVAEIIEARVEEIFDKVDSELRKIDRSGKLPAGAIVTGGGAKLPEIIEHAKKRLRLPASLGVPNQVHSALDKINDPSFSTAVGLVLWGSQATSGISRGLLGNLFSKLPNLKSVAGVVRGWVKKIIP</sequence>
<dbReference type="InterPro" id="IPR050696">
    <property type="entry name" value="FtsA/MreB"/>
</dbReference>